<protein>
    <submittedName>
        <fullName evidence="3">Cps7I</fullName>
    </submittedName>
    <submittedName>
        <fullName evidence="4">Putative glycosyltransferase</fullName>
    </submittedName>
</protein>
<dbReference type="RefSeq" id="WP_024390931.1">
    <property type="nucleotide sequence ID" value="NZ_CECV01000039.1"/>
</dbReference>
<dbReference type="Gene3D" id="3.40.50.2000">
    <property type="entry name" value="Glycogen Phosphorylase B"/>
    <property type="match status" value="1"/>
</dbReference>
<feature type="domain" description="Glycosyl transferase family 1" evidence="2">
    <location>
        <begin position="171"/>
        <end position="317"/>
    </location>
</feature>
<dbReference type="EMBL" id="CP058741">
    <property type="protein sequence ID" value="QOE28932.1"/>
    <property type="molecule type" value="Genomic_DNA"/>
</dbReference>
<dbReference type="PANTHER" id="PTHR12526">
    <property type="entry name" value="GLYCOSYLTRANSFERASE"/>
    <property type="match status" value="1"/>
</dbReference>
<feature type="transmembrane region" description="Helical" evidence="1">
    <location>
        <begin position="61"/>
        <end position="88"/>
    </location>
</feature>
<dbReference type="AlphaFoldDB" id="G8DTV9"/>
<reference evidence="5 6" key="3">
    <citation type="submission" date="2020-07" db="EMBL/GenBank/DDBJ databases">
        <title>Complete genome sequences of Streptococcus suis pig pathogenic strain 10, 13-00283-02 and 16085/3b.</title>
        <authorList>
            <person name="Bunk B."/>
            <person name="Jakobczak B."/>
            <person name="Florian V."/>
            <person name="Dittmar D."/>
            <person name="Maeder U."/>
            <person name="Jarek M."/>
            <person name="Baums C.G."/>
            <person name="Haeussler S."/>
            <person name="Voelker U."/>
            <person name="Michalik S."/>
        </authorList>
    </citation>
    <scope>NUCLEOTIDE SEQUENCE [LARGE SCALE GENOMIC DNA]</scope>
    <source>
        <strain evidence="5 6">13-00283-02</strain>
    </source>
</reference>
<evidence type="ECO:0000256" key="1">
    <source>
        <dbReference type="SAM" id="Phobius"/>
    </source>
</evidence>
<evidence type="ECO:0000313" key="6">
    <source>
        <dbReference type="Proteomes" id="UP000516797"/>
    </source>
</evidence>
<evidence type="ECO:0000313" key="5">
    <source>
        <dbReference type="EMBL" id="QOE28932.1"/>
    </source>
</evidence>
<name>G8DTV9_STRSU</name>
<evidence type="ECO:0000259" key="2">
    <source>
        <dbReference type="Pfam" id="PF00534"/>
    </source>
</evidence>
<dbReference type="EMBL" id="JF273649">
    <property type="protein sequence ID" value="AEH57460.1"/>
    <property type="molecule type" value="Genomic_DNA"/>
</dbReference>
<dbReference type="EMBL" id="BR001004">
    <property type="protein sequence ID" value="FAA00904.1"/>
    <property type="molecule type" value="Genomic_DNA"/>
</dbReference>
<keyword evidence="4" id="KW-0808">Transferase</keyword>
<keyword evidence="1" id="KW-0472">Membrane</keyword>
<dbReference type="InterPro" id="IPR001296">
    <property type="entry name" value="Glyco_trans_1"/>
</dbReference>
<keyword evidence="1" id="KW-1133">Transmembrane helix</keyword>
<gene>
    <name evidence="3" type="primary">cps7I</name>
    <name evidence="5" type="ORF">SSU1300283_01617</name>
</gene>
<evidence type="ECO:0000313" key="3">
    <source>
        <dbReference type="EMBL" id="AEH57460.1"/>
    </source>
</evidence>
<dbReference type="Proteomes" id="UP000516797">
    <property type="component" value="Chromosome"/>
</dbReference>
<keyword evidence="1" id="KW-0812">Transmembrane</keyword>
<reference evidence="3" key="1">
    <citation type="journal article" date="2011" name="FEMS Microbiol. Lett.">
        <title>Genetic analysis of the capsular polysaccharide synthesis locus in 15 Streptococcus suis serotypes.</title>
        <authorList>
            <person name="Wang K."/>
            <person name="Fan W."/>
            <person name="Cai L."/>
            <person name="Huang B."/>
            <person name="Lu C."/>
        </authorList>
    </citation>
    <scope>NUCLEOTIDE SEQUENCE</scope>
    <source>
        <strain evidence="3">8074</strain>
    </source>
</reference>
<evidence type="ECO:0000313" key="4">
    <source>
        <dbReference type="EMBL" id="FAA00904.1"/>
    </source>
</evidence>
<dbReference type="GO" id="GO:0016757">
    <property type="term" value="F:glycosyltransferase activity"/>
    <property type="evidence" value="ECO:0007669"/>
    <property type="project" value="InterPro"/>
</dbReference>
<reference evidence="4" key="2">
    <citation type="journal article" date="2013" name="Appl. Environ. Microbiol.">
        <title>Genetic analysis of capsular polysaccharide synthesis gene clusters from all serotypes of Streptococcus suis: potential mechanisms for generation of capsular variation.</title>
        <authorList>
            <person name="Okura M."/>
            <person name="Takamatsu D."/>
            <person name="Maruyama F."/>
            <person name="Nozawa T."/>
            <person name="Nakagawa I."/>
            <person name="Osaki M."/>
            <person name="Sekizaki T."/>
            <person name="Gottschalk M."/>
            <person name="Kumagai Y."/>
            <person name="Hamada S."/>
        </authorList>
    </citation>
    <scope>NUCLEOTIDE SEQUENCE</scope>
    <source>
        <strain evidence="4">8074</strain>
    </source>
</reference>
<sequence length="350" mass="39702">MKKSDLTVIGHFGGTETFNDGQTVKTKNLVKELRLAGLKNIKIADTYYKKKNPLKLLVQTIYALFFSKNIIILLSTNGLRFFLPLLYYGKKVSKVRIFHDVIGGRLGEYIDKNPSFKKYLNSFDLNIVETVLLKDELIQRGIVNVEIIPNFRRMDPIDISKVKADDYSIPFKFCTFSRVIKEKGIGDAIEAIEAINTKNKSNLCQLDIYGPIAKEYQVEFQQLLEESSEMINYVGEVSPDEAVEVLKNYYGVLFPTYWPSEGSAGTISESFFAGVPVIATDWRCNAEMIKDGIDGIIYPGNYAQNLVDGIDWLISKNADIIDIKRSCIEASDYYQPDKHIARLVKLLNVK</sequence>
<organism evidence="3">
    <name type="scientific">Streptococcus suis</name>
    <dbReference type="NCBI Taxonomy" id="1307"/>
    <lineage>
        <taxon>Bacteria</taxon>
        <taxon>Bacillati</taxon>
        <taxon>Bacillota</taxon>
        <taxon>Bacilli</taxon>
        <taxon>Lactobacillales</taxon>
        <taxon>Streptococcaceae</taxon>
        <taxon>Streptococcus</taxon>
    </lineage>
</organism>
<accession>G8DTV9</accession>
<dbReference type="SUPFAM" id="SSF53756">
    <property type="entry name" value="UDP-Glycosyltransferase/glycogen phosphorylase"/>
    <property type="match status" value="1"/>
</dbReference>
<proteinExistence type="predicted"/>
<dbReference type="Pfam" id="PF00534">
    <property type="entry name" value="Glycos_transf_1"/>
    <property type="match status" value="1"/>
</dbReference>
<dbReference type="CDD" id="cd03801">
    <property type="entry name" value="GT4_PimA-like"/>
    <property type="match status" value="1"/>
</dbReference>